<protein>
    <submittedName>
        <fullName evidence="1">Pyocin knob domain-containing protein</fullName>
    </submittedName>
</protein>
<sequence>MSITDYKLTESDFASTGAEALPDKVVGQAEYVKGMIDGPSKDVIMPKYNGALDAIMVALEDSLNYKGQLTSASNLDNYFGEPGIYQVAAAQGTPSADAYGILLVCKASGYSMQLYFSRVQNRAYFRTQENGQAITPWFTLFTAGSNGTGSDFNNIAKSGSYGIFGSGTDKHAPYAGAYGTLQVYQSNQYITQTFISVTDAKTSVRAYNGSVWTAWKTL</sequence>
<name>A0AAU8A6B5_9FIRM</name>
<organism evidence="1">
    <name type="scientific">Christensenella massiliensis</name>
    <dbReference type="NCBI Taxonomy" id="1805714"/>
    <lineage>
        <taxon>Bacteria</taxon>
        <taxon>Bacillati</taxon>
        <taxon>Bacillota</taxon>
        <taxon>Clostridia</taxon>
        <taxon>Christensenellales</taxon>
        <taxon>Christensenellaceae</taxon>
        <taxon>Christensenella</taxon>
    </lineage>
</organism>
<dbReference type="AlphaFoldDB" id="A0AAU8A6B5"/>
<dbReference type="RefSeq" id="WP_353423132.1">
    <property type="nucleotide sequence ID" value="NZ_CP117826.1"/>
</dbReference>
<dbReference type="EMBL" id="CP117826">
    <property type="protein sequence ID" value="XCC61725.1"/>
    <property type="molecule type" value="Genomic_DNA"/>
</dbReference>
<accession>A0AAU8A6B5</accession>
<dbReference type="CDD" id="cd19958">
    <property type="entry name" value="pyocin_knob"/>
    <property type="match status" value="2"/>
</dbReference>
<evidence type="ECO:0000313" key="1">
    <source>
        <dbReference type="EMBL" id="XCC61725.1"/>
    </source>
</evidence>
<gene>
    <name evidence="1" type="ORF">PUP29_09325</name>
</gene>
<reference evidence="1" key="1">
    <citation type="submission" date="2023-02" db="EMBL/GenBank/DDBJ databases">
        <title>Gut commensal Christensenella minuta modulates host metabolism via a new class of secondary bile acids.</title>
        <authorList>
            <person name="Liu C."/>
        </authorList>
    </citation>
    <scope>NUCLEOTIDE SEQUENCE</scope>
    <source>
        <strain evidence="1">CA70</strain>
    </source>
</reference>
<proteinExistence type="predicted"/>